<name>A0A166CNV4_9EURY</name>
<dbReference type="RefSeq" id="WP_067259924.1">
    <property type="nucleotide sequence ID" value="NZ_LWMW01000110.1"/>
</dbReference>
<evidence type="ECO:0000313" key="2">
    <source>
        <dbReference type="Proteomes" id="UP000077275"/>
    </source>
</evidence>
<reference evidence="1 2" key="1">
    <citation type="submission" date="2016-04" db="EMBL/GenBank/DDBJ databases">
        <title>Genome sequence of Methanobrevibacter cuticularis DSM 11139.</title>
        <authorList>
            <person name="Poehlein A."/>
            <person name="Seedorf H."/>
            <person name="Daniel R."/>
        </authorList>
    </citation>
    <scope>NUCLEOTIDE SEQUENCE [LARGE SCALE GENOMIC DNA]</scope>
    <source>
        <strain evidence="1 2">DSM 11139</strain>
    </source>
</reference>
<organism evidence="1 2">
    <name type="scientific">Methanobrevibacter cuticularis</name>
    <dbReference type="NCBI Taxonomy" id="47311"/>
    <lineage>
        <taxon>Archaea</taxon>
        <taxon>Methanobacteriati</taxon>
        <taxon>Methanobacteriota</taxon>
        <taxon>Methanomada group</taxon>
        <taxon>Methanobacteria</taxon>
        <taxon>Methanobacteriales</taxon>
        <taxon>Methanobacteriaceae</taxon>
        <taxon>Methanobrevibacter</taxon>
    </lineage>
</organism>
<dbReference type="EMBL" id="LWMW01000110">
    <property type="protein sequence ID" value="KZX15697.1"/>
    <property type="molecule type" value="Genomic_DNA"/>
</dbReference>
<accession>A0A166CNV4</accession>
<evidence type="ECO:0000313" key="1">
    <source>
        <dbReference type="EMBL" id="KZX15697.1"/>
    </source>
</evidence>
<dbReference type="Proteomes" id="UP000077275">
    <property type="component" value="Unassembled WGS sequence"/>
</dbReference>
<sequence length="198" mass="22403">MNYTGVIIAVTKCNNNNLSLMELKTITENDLISNGINILSSDIYSTNSRQVLKLSYIFNHEGIDIIRESINFIEGHEVFIIEFSNVKDDNHGNPADFNLVINSFEIESFSGNRTISYNMMNEKYIDGTYKVGIDLPVGEYKFTQNNDNFGSIERARDSSMEISSVIAMDMTHNNGETRYVTVKEGEYIKIIGGELIKI</sequence>
<gene>
    <name evidence="1" type="ORF">MBCUT_13470</name>
</gene>
<dbReference type="OrthoDB" id="382349at2157"/>
<proteinExistence type="predicted"/>
<dbReference type="PATRIC" id="fig|47311.3.peg.1472"/>
<keyword evidence="2" id="KW-1185">Reference proteome</keyword>
<dbReference type="AlphaFoldDB" id="A0A166CNV4"/>
<protein>
    <submittedName>
        <fullName evidence="1">Uncharacterized protein</fullName>
    </submittedName>
</protein>
<comment type="caution">
    <text evidence="1">The sequence shown here is derived from an EMBL/GenBank/DDBJ whole genome shotgun (WGS) entry which is preliminary data.</text>
</comment>